<dbReference type="SUPFAM" id="SSF48452">
    <property type="entry name" value="TPR-like"/>
    <property type="match status" value="2"/>
</dbReference>
<keyword evidence="1" id="KW-0677">Repeat</keyword>
<evidence type="ECO:0000313" key="4">
    <source>
        <dbReference type="Proteomes" id="UP000189339"/>
    </source>
</evidence>
<keyword evidence="2" id="KW-0802">TPR repeat</keyword>
<dbReference type="EMBL" id="MSCW01000005">
    <property type="protein sequence ID" value="ONF44289.1"/>
    <property type="molecule type" value="Genomic_DNA"/>
</dbReference>
<protein>
    <recommendedName>
        <fullName evidence="5">Outer membrane lipoprotein BamD-like domain-containing protein</fullName>
    </recommendedName>
</protein>
<dbReference type="Proteomes" id="UP000189339">
    <property type="component" value="Unassembled WGS sequence"/>
</dbReference>
<evidence type="ECO:0000256" key="2">
    <source>
        <dbReference type="ARBA" id="ARBA00022803"/>
    </source>
</evidence>
<name>A0A1V2DUV5_9GAMM</name>
<dbReference type="InterPro" id="IPR051012">
    <property type="entry name" value="CellSynth/LPSAsmb/PSIAsmb"/>
</dbReference>
<organism evidence="3 4">
    <name type="scientific">Marinobacter lutaoensis</name>
    <dbReference type="NCBI Taxonomy" id="135739"/>
    <lineage>
        <taxon>Bacteria</taxon>
        <taxon>Pseudomonadati</taxon>
        <taxon>Pseudomonadota</taxon>
        <taxon>Gammaproteobacteria</taxon>
        <taxon>Pseudomonadales</taxon>
        <taxon>Marinobacteraceae</taxon>
        <taxon>Marinobacter</taxon>
    </lineage>
</organism>
<dbReference type="Gene3D" id="1.25.40.10">
    <property type="entry name" value="Tetratricopeptide repeat domain"/>
    <property type="match status" value="3"/>
</dbReference>
<dbReference type="OrthoDB" id="9806825at2"/>
<dbReference type="STRING" id="135739.BTO32_08195"/>
<sequence length="922" mass="103036">MLAGPAAGQESFRVELGRDGETLADMHPVFLTFENRPLPAISPEEVARRYRRLFETSGEPEVRVDALNRLAQIRDRSGLELGLSAEQEVGLYRDALASYEAILSRGAFSGRLDELLYQMAKAYALTGQPGRSVERLEQLVGLYPDSPLVPEAQFRIAEAAFAGGQYPKAESHYQALLAGSGRPDLKAKARYMMGWSQFKQGEAAWRRATITFMAVLDQFLPDAPSLARVPEASIDTLDDTLRVLAMMAARTGGVAALDTWLARAPTLPAWAALLYDRLADVYTQQGRFEEAVAVNQAFVNRYPQHPTVPDFRDQIISVWQAAGQPDRAEGARADYVAAYREDAAYRRLDARHQERWRRFARAWADSRYVNASALRRAGDLAGAAEWYAPAAAEYQRLAMRVVAPGPLWRLAGDAWLGAGRQAPALAAFRTAGYQVPGYDAAVDSAWAEVRVLIDRVGRLAAADQSLALVSLSAAVDRFTETYPDDPRGTGALADVAGRWLTLGNGNRAQVYARRVQVHPLAQPSERYAAWLVTARVRQAAGAFASAERAWRQALALHHGAGTEAAREEAKLRRQLAESIYHQGAQAADQGDVPLAVAHFLRIETVLPGSEVAIQGRFDAANTLLRASQWQDAIHQLQRFRHDYPDHPLAVRIRDKLVLAYSRSGQPRRAADELLARARDLANPWPDRLRAAELYHDAGDIEARNALYRQYLATSPVPIEGPDHRRLQRLRHRLLSTEAIPEPWHEALVRAELDSPWHSDQTLAWATDSAWVLARRAADRFRSLPLVQPLEDALARKERALAAVRQRLEQAERLGGEAVRSQVLFLRAELYRQLARDLMASEVPGSLNELEALQYRVLLEEEAYPFEEEAIALHEANHQRITKTGYDEWIGKSLEALARMHPGRYQRQVRWMEWHPEVTNDGA</sequence>
<comment type="caution">
    <text evidence="3">The sequence shown here is derived from an EMBL/GenBank/DDBJ whole genome shotgun (WGS) entry which is preliminary data.</text>
</comment>
<dbReference type="AlphaFoldDB" id="A0A1V2DUV5"/>
<evidence type="ECO:0000313" key="3">
    <source>
        <dbReference type="EMBL" id="ONF44289.1"/>
    </source>
</evidence>
<proteinExistence type="predicted"/>
<gene>
    <name evidence="3" type="ORF">BTO32_08195</name>
</gene>
<dbReference type="PANTHER" id="PTHR45586">
    <property type="entry name" value="TPR REPEAT-CONTAINING PROTEIN PA4667"/>
    <property type="match status" value="1"/>
</dbReference>
<dbReference type="InterPro" id="IPR011990">
    <property type="entry name" value="TPR-like_helical_dom_sf"/>
</dbReference>
<dbReference type="Pfam" id="PF13174">
    <property type="entry name" value="TPR_6"/>
    <property type="match status" value="3"/>
</dbReference>
<dbReference type="InterPro" id="IPR019734">
    <property type="entry name" value="TPR_rpt"/>
</dbReference>
<dbReference type="PANTHER" id="PTHR45586:SF14">
    <property type="entry name" value="TETRATRICOPEPTIDE TPR_2 REPEAT PROTEIN"/>
    <property type="match status" value="1"/>
</dbReference>
<evidence type="ECO:0008006" key="5">
    <source>
        <dbReference type="Google" id="ProtNLM"/>
    </source>
</evidence>
<reference evidence="3 4" key="1">
    <citation type="submission" date="2016-12" db="EMBL/GenBank/DDBJ databases">
        <title>Marinobacter lutaoensis whole genome sequencing.</title>
        <authorList>
            <person name="Verma A."/>
            <person name="Krishnamurthi S."/>
        </authorList>
    </citation>
    <scope>NUCLEOTIDE SEQUENCE [LARGE SCALE GENOMIC DNA]</scope>
    <source>
        <strain evidence="3 4">T5054</strain>
    </source>
</reference>
<dbReference type="SMART" id="SM00028">
    <property type="entry name" value="TPR"/>
    <property type="match status" value="5"/>
</dbReference>
<keyword evidence="4" id="KW-1185">Reference proteome</keyword>
<accession>A0A1V2DUV5</accession>
<evidence type="ECO:0000256" key="1">
    <source>
        <dbReference type="ARBA" id="ARBA00022737"/>
    </source>
</evidence>